<evidence type="ECO:0000259" key="9">
    <source>
        <dbReference type="Pfam" id="PF06144"/>
    </source>
</evidence>
<reference evidence="11" key="1">
    <citation type="submission" date="2021-04" db="EMBL/GenBank/DDBJ databases">
        <authorList>
            <person name="Rodrigo-Torres L."/>
            <person name="Arahal R. D."/>
            <person name="Lucena T."/>
        </authorList>
    </citation>
    <scope>NUCLEOTIDE SEQUENCE</scope>
    <source>
        <strain evidence="11">AS29M-1</strain>
    </source>
</reference>
<name>A0A916NAU4_9FLAO</name>
<dbReference type="GO" id="GO:0009360">
    <property type="term" value="C:DNA polymerase III complex"/>
    <property type="evidence" value="ECO:0007669"/>
    <property type="project" value="InterPro"/>
</dbReference>
<dbReference type="GO" id="GO:0003677">
    <property type="term" value="F:DNA binding"/>
    <property type="evidence" value="ECO:0007669"/>
    <property type="project" value="InterPro"/>
</dbReference>
<evidence type="ECO:0000256" key="2">
    <source>
        <dbReference type="ARBA" id="ARBA00017703"/>
    </source>
</evidence>
<evidence type="ECO:0000313" key="11">
    <source>
        <dbReference type="EMBL" id="CAG5079841.1"/>
    </source>
</evidence>
<feature type="domain" description="DNA polymerase III delta N-terminal" evidence="9">
    <location>
        <begin position="19"/>
        <end position="131"/>
    </location>
</feature>
<evidence type="ECO:0000256" key="5">
    <source>
        <dbReference type="ARBA" id="ARBA00022705"/>
    </source>
</evidence>
<evidence type="ECO:0000256" key="6">
    <source>
        <dbReference type="ARBA" id="ARBA00022932"/>
    </source>
</evidence>
<dbReference type="InterPro" id="IPR010372">
    <property type="entry name" value="DNA_pol3_delta_N"/>
</dbReference>
<dbReference type="SUPFAM" id="SSF48019">
    <property type="entry name" value="post-AAA+ oligomerization domain-like"/>
    <property type="match status" value="1"/>
</dbReference>
<dbReference type="Gene3D" id="3.40.50.300">
    <property type="entry name" value="P-loop containing nucleotide triphosphate hydrolases"/>
    <property type="match status" value="1"/>
</dbReference>
<dbReference type="EMBL" id="OU015584">
    <property type="protein sequence ID" value="CAG5079841.1"/>
    <property type="molecule type" value="Genomic_DNA"/>
</dbReference>
<evidence type="ECO:0000313" key="12">
    <source>
        <dbReference type="Proteomes" id="UP000683507"/>
    </source>
</evidence>
<proteinExistence type="inferred from homology"/>
<evidence type="ECO:0000256" key="8">
    <source>
        <dbReference type="ARBA" id="ARBA00049244"/>
    </source>
</evidence>
<dbReference type="SUPFAM" id="SSF52540">
    <property type="entry name" value="P-loop containing nucleoside triphosphate hydrolases"/>
    <property type="match status" value="1"/>
</dbReference>
<keyword evidence="6" id="KW-0239">DNA-directed DNA polymerase</keyword>
<dbReference type="RefSeq" id="WP_258541311.1">
    <property type="nucleotide sequence ID" value="NZ_OU015584.1"/>
</dbReference>
<dbReference type="InterPro" id="IPR008921">
    <property type="entry name" value="DNA_pol3_clamp-load_cplx_C"/>
</dbReference>
<dbReference type="AlphaFoldDB" id="A0A916NAU4"/>
<accession>A0A916NAU4</accession>
<keyword evidence="12" id="KW-1185">Reference proteome</keyword>
<dbReference type="InterPro" id="IPR048466">
    <property type="entry name" value="DNA_pol3_delta-like_C"/>
</dbReference>
<keyword evidence="4" id="KW-0548">Nucleotidyltransferase</keyword>
<dbReference type="NCBIfam" id="TIGR01128">
    <property type="entry name" value="holA"/>
    <property type="match status" value="1"/>
</dbReference>
<feature type="domain" description="DNA polymerase III delta subunit-like C-terminal" evidence="10">
    <location>
        <begin position="212"/>
        <end position="313"/>
    </location>
</feature>
<sequence>MSFDAILKDLKNGQFKPVYFLQGEEPYYIDLVSDYIAKNVLDEGERDFNQSILYGKDVVVQDILNEARQYPMMASYRVVIVKEAQELSRTITQLHDYLMAPTETTILVICYKYKKLDGKTKMAKDLKKAGHLHTSEAIRDYKMPEWIIAEGKKNGLIVAPNAAMLMAENLGTDLNKIVKTFKKLQIVLEGENVVDEKTVYKHVGISRDFNDFELQKALAKKDVLKANLICTHYGNNPKNHPIVVTVSVLYGFFSKLLKYHVLKAKVPQAELPRALGVNPFFVKEYAAASQKYSMGKLAKIIGYLREADLKSKGVGNASTSDAEILKELIFKILH</sequence>
<evidence type="ECO:0000256" key="1">
    <source>
        <dbReference type="ARBA" id="ARBA00012417"/>
    </source>
</evidence>
<comment type="similarity">
    <text evidence="7">Belongs to the DNA polymerase HolA subunit family.</text>
</comment>
<dbReference type="KEGG" id="ptan:CRYO30217_01093"/>
<organism evidence="11 12">
    <name type="scientific">Parvicella tangerina</name>
    <dbReference type="NCBI Taxonomy" id="2829795"/>
    <lineage>
        <taxon>Bacteria</taxon>
        <taxon>Pseudomonadati</taxon>
        <taxon>Bacteroidota</taxon>
        <taxon>Flavobacteriia</taxon>
        <taxon>Flavobacteriales</taxon>
        <taxon>Parvicellaceae</taxon>
        <taxon>Parvicella</taxon>
    </lineage>
</organism>
<evidence type="ECO:0000256" key="4">
    <source>
        <dbReference type="ARBA" id="ARBA00022695"/>
    </source>
</evidence>
<dbReference type="PANTHER" id="PTHR34388">
    <property type="entry name" value="DNA POLYMERASE III SUBUNIT DELTA"/>
    <property type="match status" value="1"/>
</dbReference>
<dbReference type="InterPro" id="IPR005790">
    <property type="entry name" value="DNA_polIII_delta"/>
</dbReference>
<evidence type="ECO:0000259" key="10">
    <source>
        <dbReference type="Pfam" id="PF21694"/>
    </source>
</evidence>
<dbReference type="InterPro" id="IPR027417">
    <property type="entry name" value="P-loop_NTPase"/>
</dbReference>
<dbReference type="Proteomes" id="UP000683507">
    <property type="component" value="Chromosome"/>
</dbReference>
<protein>
    <recommendedName>
        <fullName evidence="2">DNA polymerase III subunit delta</fullName>
        <ecNumber evidence="1">2.7.7.7</ecNumber>
    </recommendedName>
</protein>
<comment type="catalytic activity">
    <reaction evidence="8">
        <text>DNA(n) + a 2'-deoxyribonucleoside 5'-triphosphate = DNA(n+1) + diphosphate</text>
        <dbReference type="Rhea" id="RHEA:22508"/>
        <dbReference type="Rhea" id="RHEA-COMP:17339"/>
        <dbReference type="Rhea" id="RHEA-COMP:17340"/>
        <dbReference type="ChEBI" id="CHEBI:33019"/>
        <dbReference type="ChEBI" id="CHEBI:61560"/>
        <dbReference type="ChEBI" id="CHEBI:173112"/>
        <dbReference type="EC" id="2.7.7.7"/>
    </reaction>
</comment>
<keyword evidence="5" id="KW-0235">DNA replication</keyword>
<dbReference type="EC" id="2.7.7.7" evidence="1"/>
<gene>
    <name evidence="11" type="primary">yqeN</name>
    <name evidence="11" type="ORF">CRYO30217_01093</name>
</gene>
<dbReference type="GO" id="GO:0006261">
    <property type="term" value="P:DNA-templated DNA replication"/>
    <property type="evidence" value="ECO:0007669"/>
    <property type="project" value="TreeGrafter"/>
</dbReference>
<evidence type="ECO:0000256" key="7">
    <source>
        <dbReference type="ARBA" id="ARBA00034754"/>
    </source>
</evidence>
<keyword evidence="3" id="KW-0808">Transferase</keyword>
<evidence type="ECO:0000256" key="3">
    <source>
        <dbReference type="ARBA" id="ARBA00022679"/>
    </source>
</evidence>
<dbReference type="PANTHER" id="PTHR34388:SF1">
    <property type="entry name" value="DNA POLYMERASE III SUBUNIT DELTA"/>
    <property type="match status" value="1"/>
</dbReference>
<dbReference type="GO" id="GO:0003887">
    <property type="term" value="F:DNA-directed DNA polymerase activity"/>
    <property type="evidence" value="ECO:0007669"/>
    <property type="project" value="UniProtKB-KW"/>
</dbReference>
<dbReference type="Pfam" id="PF06144">
    <property type="entry name" value="DNA_pol3_delta"/>
    <property type="match status" value="1"/>
</dbReference>
<dbReference type="Gene3D" id="1.20.272.10">
    <property type="match status" value="1"/>
</dbReference>
<dbReference type="Gene3D" id="1.10.8.60">
    <property type="match status" value="1"/>
</dbReference>
<dbReference type="Pfam" id="PF21694">
    <property type="entry name" value="DNA_pol3_delta_C"/>
    <property type="match status" value="1"/>
</dbReference>